<dbReference type="PANTHER" id="PTHR46552">
    <property type="entry name" value="NADH-UBIQUINONE OXIDOREDUCTASE CHAIN 2"/>
    <property type="match status" value="1"/>
</dbReference>
<reference evidence="20" key="1">
    <citation type="journal article" date="2006" name="Mol. Phylogenet. Evol.">
        <title>Rolling circle amplification of metazoan mitochondrial genomes.</title>
        <authorList>
            <person name="Simison W.B."/>
            <person name="Lindberg D.R."/>
            <person name="Boore J.L."/>
        </authorList>
    </citation>
    <scope>NUCLEOTIDE SEQUENCE</scope>
</reference>
<evidence type="ECO:0000256" key="15">
    <source>
        <dbReference type="ARBA" id="ARBA00023136"/>
    </source>
</evidence>
<feature type="transmembrane region" description="Helical" evidence="18">
    <location>
        <begin position="213"/>
        <end position="230"/>
    </location>
</feature>
<keyword evidence="9" id="KW-1278">Translocase</keyword>
<evidence type="ECO:0000256" key="10">
    <source>
        <dbReference type="ARBA" id="ARBA00022982"/>
    </source>
</evidence>
<organism evidence="20">
    <name type="scientific">Lottia digitalis</name>
    <name type="common">California fingered limpet</name>
    <dbReference type="NCBI Taxonomy" id="225159"/>
    <lineage>
        <taxon>Eukaryota</taxon>
        <taxon>Metazoa</taxon>
        <taxon>Spiralia</taxon>
        <taxon>Lophotrochozoa</taxon>
        <taxon>Mollusca</taxon>
        <taxon>Gastropoda</taxon>
        <taxon>Patellogastropoda</taxon>
        <taxon>Lottioidea</taxon>
        <taxon>Lottiidae</taxon>
        <taxon>Lottia</taxon>
    </lineage>
</organism>
<keyword evidence="7 18" id="KW-0812">Transmembrane</keyword>
<evidence type="ECO:0000256" key="8">
    <source>
        <dbReference type="ARBA" id="ARBA00022792"/>
    </source>
</evidence>
<feature type="transmembrane region" description="Helical" evidence="18">
    <location>
        <begin position="251"/>
        <end position="270"/>
    </location>
</feature>
<evidence type="ECO:0000256" key="2">
    <source>
        <dbReference type="ARBA" id="ARBA00007012"/>
    </source>
</evidence>
<feature type="transmembrane region" description="Helical" evidence="18">
    <location>
        <begin position="160"/>
        <end position="182"/>
    </location>
</feature>
<evidence type="ECO:0000256" key="1">
    <source>
        <dbReference type="ARBA" id="ARBA00004448"/>
    </source>
</evidence>
<dbReference type="InterPro" id="IPR050175">
    <property type="entry name" value="Complex_I_Subunit_2"/>
</dbReference>
<dbReference type="InterPro" id="IPR001750">
    <property type="entry name" value="ND/Mrp_TM"/>
</dbReference>
<keyword evidence="15 18" id="KW-0472">Membrane</keyword>
<evidence type="ECO:0000256" key="17">
    <source>
        <dbReference type="ARBA" id="ARBA00049551"/>
    </source>
</evidence>
<feature type="transmembrane region" description="Helical" evidence="18">
    <location>
        <begin position="134"/>
        <end position="154"/>
    </location>
</feature>
<evidence type="ECO:0000256" key="3">
    <source>
        <dbReference type="ARBA" id="ARBA00012944"/>
    </source>
</evidence>
<gene>
    <name evidence="20" type="primary">ND2</name>
</gene>
<evidence type="ECO:0000259" key="19">
    <source>
        <dbReference type="Pfam" id="PF00361"/>
    </source>
</evidence>
<dbReference type="GeneID" id="3907697"/>
<feature type="domain" description="NADH:quinone oxidoreductase/Mrp antiporter transmembrane" evidence="19">
    <location>
        <begin position="56"/>
        <end position="301"/>
    </location>
</feature>
<evidence type="ECO:0000256" key="18">
    <source>
        <dbReference type="SAM" id="Phobius"/>
    </source>
</evidence>
<dbReference type="Pfam" id="PF00361">
    <property type="entry name" value="Proton_antipo_M"/>
    <property type="match status" value="1"/>
</dbReference>
<comment type="catalytic activity">
    <reaction evidence="17">
        <text>a ubiquinone + NADH + 5 H(+)(in) = a ubiquinol + NAD(+) + 4 H(+)(out)</text>
        <dbReference type="Rhea" id="RHEA:29091"/>
        <dbReference type="Rhea" id="RHEA-COMP:9565"/>
        <dbReference type="Rhea" id="RHEA-COMP:9566"/>
        <dbReference type="ChEBI" id="CHEBI:15378"/>
        <dbReference type="ChEBI" id="CHEBI:16389"/>
        <dbReference type="ChEBI" id="CHEBI:17976"/>
        <dbReference type="ChEBI" id="CHEBI:57540"/>
        <dbReference type="ChEBI" id="CHEBI:57945"/>
        <dbReference type="EC" id="7.1.1.2"/>
    </reaction>
</comment>
<dbReference type="CTD" id="4536"/>
<dbReference type="GO" id="GO:0006120">
    <property type="term" value="P:mitochondrial electron transport, NADH to ubiquinone"/>
    <property type="evidence" value="ECO:0007669"/>
    <property type="project" value="TreeGrafter"/>
</dbReference>
<geneLocation type="mitochondrion" evidence="20"/>
<keyword evidence="14 20" id="KW-0496">Mitochondrion</keyword>
<comment type="similarity">
    <text evidence="2">Belongs to the complex I subunit 2 family.</text>
</comment>
<evidence type="ECO:0000256" key="14">
    <source>
        <dbReference type="ARBA" id="ARBA00023128"/>
    </source>
</evidence>
<keyword evidence="10" id="KW-0249">Electron transport</keyword>
<name>Q2I6Z1_9GAST</name>
<dbReference type="GO" id="GO:0008137">
    <property type="term" value="F:NADH dehydrogenase (ubiquinone) activity"/>
    <property type="evidence" value="ECO:0007669"/>
    <property type="project" value="UniProtKB-EC"/>
</dbReference>
<sequence>MSAPLLPSSIMFLAATLFSGLLAIGSSTWIFCFAGLIINTAAVIPNLIQLSLFGWKSGESAGKYFLVQAKASATYAMGCAVYWHWDVVGSSFYGTNHLHWGLALLNTSLLLKLGLFPFYAWVPGVTMGVSWFNCWLILTWQKYFPLVLLVQVFSSDQTPILHLVIMMTISFSALTGAILGMGQTNLRSLVAYSSLVHGSWSLMAAHLGILSVSLYMVVYSFTLSCVIFLFSRSGARSIQDPLLMAGGSEPISAGVTIVSLLSLAGTPPLLGFLGKWLVVSQWASNSLPSLPLAIALMASFISLNYYLSICWGFFWRTTSERSLMKGSLKKMPTASLLTINIFPLVHGIFMLGPFY</sequence>
<feature type="transmembrane region" description="Helical" evidence="18">
    <location>
        <begin position="97"/>
        <end position="122"/>
    </location>
</feature>
<keyword evidence="8" id="KW-0999">Mitochondrion inner membrane</keyword>
<evidence type="ECO:0000256" key="11">
    <source>
        <dbReference type="ARBA" id="ARBA00022989"/>
    </source>
</evidence>
<keyword evidence="11 18" id="KW-1133">Transmembrane helix</keyword>
<dbReference type="RefSeq" id="YP_492562.1">
    <property type="nucleotide sequence ID" value="NC_007782.1"/>
</dbReference>
<feature type="transmembrane region" description="Helical" evidence="18">
    <location>
        <begin position="65"/>
        <end position="85"/>
    </location>
</feature>
<evidence type="ECO:0000256" key="4">
    <source>
        <dbReference type="ARBA" id="ARBA00021008"/>
    </source>
</evidence>
<keyword evidence="5" id="KW-0813">Transport</keyword>
<dbReference type="PANTHER" id="PTHR46552:SF1">
    <property type="entry name" value="NADH-UBIQUINONE OXIDOREDUCTASE CHAIN 2"/>
    <property type="match status" value="1"/>
</dbReference>
<evidence type="ECO:0000256" key="13">
    <source>
        <dbReference type="ARBA" id="ARBA00023075"/>
    </source>
</evidence>
<keyword evidence="12" id="KW-0520">NAD</keyword>
<evidence type="ECO:0000256" key="9">
    <source>
        <dbReference type="ARBA" id="ARBA00022967"/>
    </source>
</evidence>
<feature type="transmembrane region" description="Helical" evidence="18">
    <location>
        <begin position="33"/>
        <end position="53"/>
    </location>
</feature>
<dbReference type="GO" id="GO:0005743">
    <property type="term" value="C:mitochondrial inner membrane"/>
    <property type="evidence" value="ECO:0007669"/>
    <property type="project" value="UniProtKB-SubCell"/>
</dbReference>
<proteinExistence type="inferred from homology"/>
<dbReference type="EMBL" id="DQ238599">
    <property type="protein sequence ID" value="ABC00936.1"/>
    <property type="molecule type" value="Genomic_DNA"/>
</dbReference>
<feature type="transmembrane region" description="Helical" evidence="18">
    <location>
        <begin position="290"/>
        <end position="314"/>
    </location>
</feature>
<accession>Q2I6Z1</accession>
<evidence type="ECO:0000256" key="5">
    <source>
        <dbReference type="ARBA" id="ARBA00022448"/>
    </source>
</evidence>
<evidence type="ECO:0000256" key="6">
    <source>
        <dbReference type="ARBA" id="ARBA00022660"/>
    </source>
</evidence>
<keyword evidence="13" id="KW-0830">Ubiquinone</keyword>
<protein>
    <recommendedName>
        <fullName evidence="4">NADH-ubiquinone oxidoreductase chain 2</fullName>
        <ecNumber evidence="3">7.1.1.2</ecNumber>
    </recommendedName>
    <alternativeName>
        <fullName evidence="16">NADH dehydrogenase subunit 2</fullName>
    </alternativeName>
</protein>
<keyword evidence="6" id="KW-0679">Respiratory chain</keyword>
<evidence type="ECO:0000313" key="20">
    <source>
        <dbReference type="EMBL" id="ABC00936.1"/>
    </source>
</evidence>
<feature type="transmembrane region" description="Helical" evidence="18">
    <location>
        <begin position="334"/>
        <end position="354"/>
    </location>
</feature>
<evidence type="ECO:0000256" key="7">
    <source>
        <dbReference type="ARBA" id="ARBA00022692"/>
    </source>
</evidence>
<dbReference type="AlphaFoldDB" id="Q2I6Z1"/>
<evidence type="ECO:0000256" key="16">
    <source>
        <dbReference type="ARBA" id="ARBA00031028"/>
    </source>
</evidence>
<dbReference type="EC" id="7.1.1.2" evidence="3"/>
<comment type="subcellular location">
    <subcellularLocation>
        <location evidence="1">Mitochondrion inner membrane</location>
        <topology evidence="1">Multi-pass membrane protein</topology>
    </subcellularLocation>
</comment>
<evidence type="ECO:0000256" key="12">
    <source>
        <dbReference type="ARBA" id="ARBA00023027"/>
    </source>
</evidence>